<evidence type="ECO:0000313" key="3">
    <source>
        <dbReference type="Proteomes" id="UP000257109"/>
    </source>
</evidence>
<gene>
    <name evidence="2" type="ORF">CR513_14038</name>
</gene>
<feature type="region of interest" description="Disordered" evidence="1">
    <location>
        <begin position="50"/>
        <end position="91"/>
    </location>
</feature>
<comment type="caution">
    <text evidence="2">The sequence shown here is derived from an EMBL/GenBank/DDBJ whole genome shotgun (WGS) entry which is preliminary data.</text>
</comment>
<feature type="compositionally biased region" description="Polar residues" evidence="1">
    <location>
        <begin position="57"/>
        <end position="70"/>
    </location>
</feature>
<dbReference type="OrthoDB" id="1752182at2759"/>
<protein>
    <submittedName>
        <fullName evidence="2">Uncharacterized protein</fullName>
    </submittedName>
</protein>
<feature type="non-terminal residue" evidence="2">
    <location>
        <position position="1"/>
    </location>
</feature>
<organism evidence="2 3">
    <name type="scientific">Mucuna pruriens</name>
    <name type="common">Velvet bean</name>
    <name type="synonym">Dolichos pruriens</name>
    <dbReference type="NCBI Taxonomy" id="157652"/>
    <lineage>
        <taxon>Eukaryota</taxon>
        <taxon>Viridiplantae</taxon>
        <taxon>Streptophyta</taxon>
        <taxon>Embryophyta</taxon>
        <taxon>Tracheophyta</taxon>
        <taxon>Spermatophyta</taxon>
        <taxon>Magnoliopsida</taxon>
        <taxon>eudicotyledons</taxon>
        <taxon>Gunneridae</taxon>
        <taxon>Pentapetalae</taxon>
        <taxon>rosids</taxon>
        <taxon>fabids</taxon>
        <taxon>Fabales</taxon>
        <taxon>Fabaceae</taxon>
        <taxon>Papilionoideae</taxon>
        <taxon>50 kb inversion clade</taxon>
        <taxon>NPAAA clade</taxon>
        <taxon>indigoferoid/millettioid clade</taxon>
        <taxon>Phaseoleae</taxon>
        <taxon>Mucuna</taxon>
    </lineage>
</organism>
<evidence type="ECO:0000313" key="2">
    <source>
        <dbReference type="EMBL" id="RDY02496.1"/>
    </source>
</evidence>
<name>A0A371HI82_MUCPR</name>
<sequence length="140" mass="15968">IKYIMLVMSTSMLRGIVERRICSRRACLCWVRWCSMIVLMQLSGSRVRFGQPESKATEGQDQLGTSNAESKLSRQLKPRATNGASPLHSPPIELKPLLGHLKYAYLDDDQQFLVIIANNIYQEQEEKLLQVLRQHKKAIG</sequence>
<dbReference type="Proteomes" id="UP000257109">
    <property type="component" value="Unassembled WGS sequence"/>
</dbReference>
<evidence type="ECO:0000256" key="1">
    <source>
        <dbReference type="SAM" id="MobiDB-lite"/>
    </source>
</evidence>
<dbReference type="AlphaFoldDB" id="A0A371HI82"/>
<reference evidence="2" key="1">
    <citation type="submission" date="2018-05" db="EMBL/GenBank/DDBJ databases">
        <title>Draft genome of Mucuna pruriens seed.</title>
        <authorList>
            <person name="Nnadi N.E."/>
            <person name="Vos R."/>
            <person name="Hasami M.H."/>
            <person name="Devisetty U.K."/>
            <person name="Aguiy J.C."/>
        </authorList>
    </citation>
    <scope>NUCLEOTIDE SEQUENCE [LARGE SCALE GENOMIC DNA]</scope>
    <source>
        <strain evidence="2">JCA_2017</strain>
    </source>
</reference>
<accession>A0A371HI82</accession>
<keyword evidence="3" id="KW-1185">Reference proteome</keyword>
<dbReference type="EMBL" id="QJKJ01002522">
    <property type="protein sequence ID" value="RDY02496.1"/>
    <property type="molecule type" value="Genomic_DNA"/>
</dbReference>
<proteinExistence type="predicted"/>